<dbReference type="EMBL" id="WJHE01000031">
    <property type="protein sequence ID" value="MST31285.1"/>
    <property type="molecule type" value="Genomic_DNA"/>
</dbReference>
<evidence type="ECO:0000313" key="2">
    <source>
        <dbReference type="Proteomes" id="UP000437736"/>
    </source>
</evidence>
<gene>
    <name evidence="1" type="ORF">GHK86_00875</name>
</gene>
<comment type="caution">
    <text evidence="1">The sequence shown here is derived from an EMBL/GenBank/DDBJ whole genome shotgun (WGS) entry which is preliminary data.</text>
</comment>
<sequence>MTLDATFRRCLGCGAPAPFVDQRVSPSAHYAVEWQLLAAPVPAVPSGGRS</sequence>
<organism evidence="1 2">
    <name type="scientific">Acidiferrimicrobium australe</name>
    <dbReference type="NCBI Taxonomy" id="2664430"/>
    <lineage>
        <taxon>Bacteria</taxon>
        <taxon>Bacillati</taxon>
        <taxon>Actinomycetota</taxon>
        <taxon>Acidimicrobiia</taxon>
        <taxon>Acidimicrobiales</taxon>
        <taxon>Acidimicrobiaceae</taxon>
        <taxon>Acidiferrimicrobium</taxon>
    </lineage>
</organism>
<name>A0ABW9QNE4_9ACTN</name>
<dbReference type="Proteomes" id="UP000437736">
    <property type="component" value="Unassembled WGS sequence"/>
</dbReference>
<accession>A0ABW9QNE4</accession>
<keyword evidence="2" id="KW-1185">Reference proteome</keyword>
<proteinExistence type="predicted"/>
<evidence type="ECO:0000313" key="1">
    <source>
        <dbReference type="EMBL" id="MST31285.1"/>
    </source>
</evidence>
<reference evidence="1 2" key="1">
    <citation type="submission" date="2019-11" db="EMBL/GenBank/DDBJ databases">
        <title>Acidiferrimicrobium australis gen. nov., sp. nov., an acidophilic and obligately heterotrophic, member of the Actinobacteria that catalyses dissimilatory oxido- reduction of iron isolated from metal-rich acidic water in Chile.</title>
        <authorList>
            <person name="Gonzalez D."/>
            <person name="Huber K."/>
            <person name="Hedrich S."/>
            <person name="Rojas-Villalobos C."/>
            <person name="Quatrini R."/>
            <person name="Dinamarca M.A."/>
            <person name="Schwarz A."/>
            <person name="Canales C."/>
            <person name="Nancucheo I."/>
        </authorList>
    </citation>
    <scope>NUCLEOTIDE SEQUENCE [LARGE SCALE GENOMIC DNA]</scope>
    <source>
        <strain evidence="1 2">USS-CCA1</strain>
    </source>
</reference>
<protein>
    <submittedName>
        <fullName evidence="1">Uncharacterized protein</fullName>
    </submittedName>
</protein>